<dbReference type="SUPFAM" id="SSF55550">
    <property type="entry name" value="SH2 domain"/>
    <property type="match status" value="1"/>
</dbReference>
<proteinExistence type="predicted"/>
<dbReference type="RefSeq" id="XP_004340241.1">
    <property type="nucleotide sequence ID" value="XM_004340193.1"/>
</dbReference>
<evidence type="ECO:0000259" key="2">
    <source>
        <dbReference type="PROSITE" id="PS50001"/>
    </source>
</evidence>
<dbReference type="PROSITE" id="PS50001">
    <property type="entry name" value="SH2"/>
    <property type="match status" value="1"/>
</dbReference>
<reference evidence="4 5" key="1">
    <citation type="journal article" date="2013" name="Genome Biol.">
        <title>Genome of Acanthamoeba castellanii highlights extensive lateral gene transfer and early evolution of tyrosine kinase signaling.</title>
        <authorList>
            <person name="Clarke M."/>
            <person name="Lohan A.J."/>
            <person name="Liu B."/>
            <person name="Lagkouvardos I."/>
            <person name="Roy S."/>
            <person name="Zafar N."/>
            <person name="Bertelli C."/>
            <person name="Schilde C."/>
            <person name="Kianianmomeni A."/>
            <person name="Burglin T.R."/>
            <person name="Frech C."/>
            <person name="Turcotte B."/>
            <person name="Kopec K.O."/>
            <person name="Synnott J.M."/>
            <person name="Choo C."/>
            <person name="Paponov I."/>
            <person name="Finkler A."/>
            <person name="Soon Heng Tan C."/>
            <person name="Hutchins A.P."/>
            <person name="Weinmeier T."/>
            <person name="Rattei T."/>
            <person name="Chu J.S."/>
            <person name="Gimenez G."/>
            <person name="Irimia M."/>
            <person name="Rigden D.J."/>
            <person name="Fitzpatrick D.A."/>
            <person name="Lorenzo-Morales J."/>
            <person name="Bateman A."/>
            <person name="Chiu C.H."/>
            <person name="Tang P."/>
            <person name="Hegemann P."/>
            <person name="Fromm H."/>
            <person name="Raoult D."/>
            <person name="Greub G."/>
            <person name="Miranda-Saavedra D."/>
            <person name="Chen N."/>
            <person name="Nash P."/>
            <person name="Ginger M.L."/>
            <person name="Horn M."/>
            <person name="Schaap P."/>
            <person name="Caler L."/>
            <person name="Loftus B."/>
        </authorList>
    </citation>
    <scope>NUCLEOTIDE SEQUENCE [LARGE SCALE GENOMIC DNA]</scope>
    <source>
        <strain evidence="4 5">Neff</strain>
    </source>
</reference>
<feature type="domain" description="F-box" evidence="3">
    <location>
        <begin position="162"/>
        <end position="208"/>
    </location>
</feature>
<dbReference type="PANTHER" id="PTHR46731">
    <property type="entry name" value="F-BOX ONLY PROTEIN 15"/>
    <property type="match status" value="1"/>
</dbReference>
<dbReference type="PANTHER" id="PTHR46731:SF1">
    <property type="entry name" value="F-BOX ONLY PROTEIN 15"/>
    <property type="match status" value="1"/>
</dbReference>
<dbReference type="Pfam" id="PF12937">
    <property type="entry name" value="F-box-like"/>
    <property type="match status" value="1"/>
</dbReference>
<evidence type="ECO:0000313" key="5">
    <source>
        <dbReference type="Proteomes" id="UP000011083"/>
    </source>
</evidence>
<dbReference type="InterPro" id="IPR036047">
    <property type="entry name" value="F-box-like_dom_sf"/>
</dbReference>
<dbReference type="GO" id="GO:0019005">
    <property type="term" value="C:SCF ubiquitin ligase complex"/>
    <property type="evidence" value="ECO:0007669"/>
    <property type="project" value="TreeGrafter"/>
</dbReference>
<feature type="domain" description="SH2" evidence="2">
    <location>
        <begin position="11"/>
        <end position="123"/>
    </location>
</feature>
<dbReference type="EMBL" id="KB007960">
    <property type="protein sequence ID" value="ELR18221.1"/>
    <property type="molecule type" value="Genomic_DNA"/>
</dbReference>
<protein>
    <submittedName>
        <fullName evidence="4">Fbox domain containing protein</fullName>
    </submittedName>
</protein>
<dbReference type="Proteomes" id="UP000011083">
    <property type="component" value="Unassembled WGS sequence"/>
</dbReference>
<dbReference type="Gene3D" id="1.20.1280.50">
    <property type="match status" value="1"/>
</dbReference>
<evidence type="ECO:0000256" key="1">
    <source>
        <dbReference type="PROSITE-ProRule" id="PRU00191"/>
    </source>
</evidence>
<dbReference type="SUPFAM" id="SSF81383">
    <property type="entry name" value="F-box domain"/>
    <property type="match status" value="1"/>
</dbReference>
<evidence type="ECO:0000313" key="4">
    <source>
        <dbReference type="EMBL" id="ELR18221.1"/>
    </source>
</evidence>
<gene>
    <name evidence="4" type="ORF">ACA1_369640</name>
</gene>
<dbReference type="InterPro" id="IPR036860">
    <property type="entry name" value="SH2_dom_sf"/>
</dbReference>
<accession>L8H1G5</accession>
<evidence type="ECO:0000259" key="3">
    <source>
        <dbReference type="PROSITE" id="PS50181"/>
    </source>
</evidence>
<dbReference type="OrthoDB" id="3219396at2759"/>
<keyword evidence="5" id="KW-1185">Reference proteome</keyword>
<dbReference type="InterPro" id="IPR001810">
    <property type="entry name" value="F-box_dom"/>
</dbReference>
<dbReference type="AlphaFoldDB" id="L8H1G5"/>
<dbReference type="KEGG" id="acan:ACA1_369640"/>
<dbReference type="Gene3D" id="3.30.505.10">
    <property type="entry name" value="SH2 domain"/>
    <property type="match status" value="1"/>
</dbReference>
<dbReference type="PROSITE" id="PS50181">
    <property type="entry name" value="FBOX"/>
    <property type="match status" value="1"/>
</dbReference>
<dbReference type="SMART" id="SM00256">
    <property type="entry name" value="FBOX"/>
    <property type="match status" value="1"/>
</dbReference>
<sequence length="370" mass="42783">MDWEEDGTMRVFHGRISREEAETRLMEAARAGGRSGEGLYLVRENPRNNYSLILSFTELKPTRRQWTKPAVEDEEQQHKEGGASKTELAVTHWQVNVNRYSKVEGFFLINKPNRVCLTLNDLLVDVASVQARTPALRPEGGRVESAWWEELMLWRTEDYNQDSLLYALPDDLLVNIFAFIDRPSLITLHLVCKHFYALARDGLLWRNLYRMHFGRRVQLASSDIDWKLKYYFDHVLLTVESEPRVVGLNVPWKNQAQATFCSPSRSYHIEYSTEEPNVFHFITDPETLSSRSARCTIRENGGVAIYRVKSGYKAGYSLERDPASLGSIYPSLQKLTTFIRTRVCRVDPFPLAFTFHPNDDDDDGHDHFNT</sequence>
<organism evidence="4 5">
    <name type="scientific">Acanthamoeba castellanii (strain ATCC 30010 / Neff)</name>
    <dbReference type="NCBI Taxonomy" id="1257118"/>
    <lineage>
        <taxon>Eukaryota</taxon>
        <taxon>Amoebozoa</taxon>
        <taxon>Discosea</taxon>
        <taxon>Longamoebia</taxon>
        <taxon>Centramoebida</taxon>
        <taxon>Acanthamoebidae</taxon>
        <taxon>Acanthamoeba</taxon>
    </lineage>
</organism>
<keyword evidence="1" id="KW-0727">SH2 domain</keyword>
<dbReference type="VEuPathDB" id="AmoebaDB:ACA1_369640"/>
<name>L8H1G5_ACACF</name>
<dbReference type="InterPro" id="IPR000980">
    <property type="entry name" value="SH2"/>
</dbReference>
<dbReference type="CDD" id="cd00173">
    <property type="entry name" value="SH2"/>
    <property type="match status" value="1"/>
</dbReference>
<dbReference type="GeneID" id="14919044"/>